<evidence type="ECO:0000313" key="2">
    <source>
        <dbReference type="EMBL" id="SDW32456.1"/>
    </source>
</evidence>
<name>A0A1H2SLF8_HALVA</name>
<accession>A0A1H2SLF8</accession>
<dbReference type="Pfam" id="PF11213">
    <property type="entry name" value="DUF3006"/>
    <property type="match status" value="1"/>
</dbReference>
<evidence type="ECO:0000313" key="3">
    <source>
        <dbReference type="Proteomes" id="UP000182573"/>
    </source>
</evidence>
<proteinExistence type="predicted"/>
<protein>
    <recommendedName>
        <fullName evidence="4">DUF3006 domain-containing protein</fullName>
    </recommendedName>
</protein>
<dbReference type="Proteomes" id="UP000182573">
    <property type="component" value="Unassembled WGS sequence"/>
</dbReference>
<feature type="compositionally biased region" description="Basic and acidic residues" evidence="1">
    <location>
        <begin position="62"/>
        <end position="94"/>
    </location>
</feature>
<dbReference type="InterPro" id="IPR021377">
    <property type="entry name" value="DUF3006"/>
</dbReference>
<organism evidence="2 3">
    <name type="scientific">Haloarcula vallismortis</name>
    <name type="common">Halobacterium vallismortis</name>
    <dbReference type="NCBI Taxonomy" id="28442"/>
    <lineage>
        <taxon>Archaea</taxon>
        <taxon>Methanobacteriati</taxon>
        <taxon>Methanobacteriota</taxon>
        <taxon>Stenosarchaea group</taxon>
        <taxon>Halobacteria</taxon>
        <taxon>Halobacteriales</taxon>
        <taxon>Haloarculaceae</taxon>
        <taxon>Haloarcula</taxon>
    </lineage>
</organism>
<reference evidence="2 3" key="1">
    <citation type="submission" date="2016-10" db="EMBL/GenBank/DDBJ databases">
        <authorList>
            <person name="de Groot N.N."/>
        </authorList>
    </citation>
    <scope>NUCLEOTIDE SEQUENCE [LARGE SCALE GENOMIC DNA]</scope>
    <source>
        <strain evidence="2 3">DSM 3756</strain>
    </source>
</reference>
<dbReference type="EMBL" id="FNOF01000002">
    <property type="protein sequence ID" value="SDW32456.1"/>
    <property type="molecule type" value="Genomic_DNA"/>
</dbReference>
<sequence length="94" mass="10115">MVSDGTYTAVIDRIEDGIATLEVDTEDGVSALDIEAAELPAEARTADVVLEITVVDSALADVTHDPEETADRASEAQRRFDRLSKRPPQDGDDT</sequence>
<dbReference type="STRING" id="28442.SAMN05443574_102424"/>
<feature type="region of interest" description="Disordered" evidence="1">
    <location>
        <begin position="61"/>
        <end position="94"/>
    </location>
</feature>
<evidence type="ECO:0000256" key="1">
    <source>
        <dbReference type="SAM" id="MobiDB-lite"/>
    </source>
</evidence>
<gene>
    <name evidence="2" type="ORF">SAMN05443574_102424</name>
</gene>
<dbReference type="AlphaFoldDB" id="A0A1H2SLF8"/>
<dbReference type="RefSeq" id="WP_004517643.1">
    <property type="nucleotide sequence ID" value="NZ_FNOF01000002.1"/>
</dbReference>
<evidence type="ECO:0008006" key="4">
    <source>
        <dbReference type="Google" id="ProtNLM"/>
    </source>
</evidence>